<reference evidence="7" key="1">
    <citation type="submission" date="2020-05" db="EMBL/GenBank/DDBJ databases">
        <title>Frigoriglobus tundricola gen. nov., sp. nov., a psychrotolerant cellulolytic planctomycete of the family Gemmataceae with two divergent copies of 16S rRNA gene.</title>
        <authorList>
            <person name="Kulichevskaya I.S."/>
            <person name="Ivanova A.A."/>
            <person name="Naumoff D.G."/>
            <person name="Beletsky A.V."/>
            <person name="Rijpstra W.I.C."/>
            <person name="Sinninghe Damste J.S."/>
            <person name="Mardanov A.V."/>
            <person name="Ravin N.V."/>
            <person name="Dedysh S.N."/>
        </authorList>
    </citation>
    <scope>NUCLEOTIDE SEQUENCE [LARGE SCALE GENOMIC DNA]</scope>
    <source>
        <strain evidence="7">PL17</strain>
    </source>
</reference>
<dbReference type="EMBL" id="CP053452">
    <property type="protein sequence ID" value="QJW94573.1"/>
    <property type="molecule type" value="Genomic_DNA"/>
</dbReference>
<dbReference type="InterPro" id="IPR017911">
    <property type="entry name" value="MacB-like_ATP-bd"/>
</dbReference>
<protein>
    <submittedName>
        <fullName evidence="6">ABC-type antimicrobial peptide transport system, ATPase component</fullName>
    </submittedName>
</protein>
<comment type="similarity">
    <text evidence="4">Belongs to the ABC transporter superfamily. Macrolide exporter (TC 3.A.1.122) family.</text>
</comment>
<dbReference type="InterPro" id="IPR027417">
    <property type="entry name" value="P-loop_NTPase"/>
</dbReference>
<gene>
    <name evidence="6" type="ORF">FTUN_2094</name>
</gene>
<dbReference type="InterPro" id="IPR003593">
    <property type="entry name" value="AAA+_ATPase"/>
</dbReference>
<keyword evidence="7" id="KW-1185">Reference proteome</keyword>
<dbReference type="CDD" id="cd03255">
    <property type="entry name" value="ABC_MJ0796_LolCDE_FtsE"/>
    <property type="match status" value="1"/>
</dbReference>
<evidence type="ECO:0000313" key="7">
    <source>
        <dbReference type="Proteomes" id="UP000503447"/>
    </source>
</evidence>
<accession>A0A6M5YMQ1</accession>
<dbReference type="RefSeq" id="WP_171470540.1">
    <property type="nucleotide sequence ID" value="NZ_CP053452.2"/>
</dbReference>
<dbReference type="Pfam" id="PF00005">
    <property type="entry name" value="ABC_tran"/>
    <property type="match status" value="1"/>
</dbReference>
<feature type="domain" description="ABC transporter" evidence="5">
    <location>
        <begin position="11"/>
        <end position="246"/>
    </location>
</feature>
<dbReference type="PROSITE" id="PS00211">
    <property type="entry name" value="ABC_TRANSPORTER_1"/>
    <property type="match status" value="1"/>
</dbReference>
<dbReference type="AlphaFoldDB" id="A0A6M5YMQ1"/>
<dbReference type="KEGG" id="ftj:FTUN_2094"/>
<dbReference type="PROSITE" id="PS50893">
    <property type="entry name" value="ABC_TRANSPORTER_2"/>
    <property type="match status" value="1"/>
</dbReference>
<dbReference type="SMART" id="SM00382">
    <property type="entry name" value="AAA"/>
    <property type="match status" value="1"/>
</dbReference>
<proteinExistence type="inferred from homology"/>
<dbReference type="FunFam" id="3.40.50.300:FF:000032">
    <property type="entry name" value="Export ABC transporter ATP-binding protein"/>
    <property type="match status" value="1"/>
</dbReference>
<evidence type="ECO:0000256" key="1">
    <source>
        <dbReference type="ARBA" id="ARBA00022448"/>
    </source>
</evidence>
<dbReference type="Gene3D" id="3.40.50.300">
    <property type="entry name" value="P-loop containing nucleotide triphosphate hydrolases"/>
    <property type="match status" value="1"/>
</dbReference>
<dbReference type="SUPFAM" id="SSF52540">
    <property type="entry name" value="P-loop containing nucleoside triphosphate hydrolases"/>
    <property type="match status" value="1"/>
</dbReference>
<keyword evidence="2" id="KW-0547">Nucleotide-binding</keyword>
<evidence type="ECO:0000256" key="3">
    <source>
        <dbReference type="ARBA" id="ARBA00022840"/>
    </source>
</evidence>
<dbReference type="PANTHER" id="PTHR24220">
    <property type="entry name" value="IMPORT ATP-BINDING PROTEIN"/>
    <property type="match status" value="1"/>
</dbReference>
<keyword evidence="3" id="KW-0067">ATP-binding</keyword>
<evidence type="ECO:0000313" key="6">
    <source>
        <dbReference type="EMBL" id="QJW94573.1"/>
    </source>
</evidence>
<dbReference type="GO" id="GO:0016887">
    <property type="term" value="F:ATP hydrolysis activity"/>
    <property type="evidence" value="ECO:0007669"/>
    <property type="project" value="InterPro"/>
</dbReference>
<organism evidence="6 7">
    <name type="scientific">Frigoriglobus tundricola</name>
    <dbReference type="NCBI Taxonomy" id="2774151"/>
    <lineage>
        <taxon>Bacteria</taxon>
        <taxon>Pseudomonadati</taxon>
        <taxon>Planctomycetota</taxon>
        <taxon>Planctomycetia</taxon>
        <taxon>Gemmatales</taxon>
        <taxon>Gemmataceae</taxon>
        <taxon>Frigoriglobus</taxon>
    </lineage>
</organism>
<dbReference type="Proteomes" id="UP000503447">
    <property type="component" value="Chromosome"/>
</dbReference>
<dbReference type="GO" id="GO:0005886">
    <property type="term" value="C:plasma membrane"/>
    <property type="evidence" value="ECO:0007669"/>
    <property type="project" value="TreeGrafter"/>
</dbReference>
<evidence type="ECO:0000256" key="2">
    <source>
        <dbReference type="ARBA" id="ARBA00022741"/>
    </source>
</evidence>
<dbReference type="InterPro" id="IPR015854">
    <property type="entry name" value="ABC_transpr_LolD-like"/>
</dbReference>
<dbReference type="InterPro" id="IPR017871">
    <property type="entry name" value="ABC_transporter-like_CS"/>
</dbReference>
<dbReference type="GO" id="GO:0022857">
    <property type="term" value="F:transmembrane transporter activity"/>
    <property type="evidence" value="ECO:0007669"/>
    <property type="project" value="UniProtKB-ARBA"/>
</dbReference>
<evidence type="ECO:0000259" key="5">
    <source>
        <dbReference type="PROSITE" id="PS50893"/>
    </source>
</evidence>
<name>A0A6M5YMQ1_9BACT</name>
<sequence>MNSTAQTARGVRCRNLTKEYGRGESRVPALRGVDVDVAPGELTLLVGPSGCGKTTLISIIAGTLDPTAGEVSVLGADLNRLSKRERTAFRAKNVGFVFQQFNLLPALTAAENVAVPLVINGYARAAAVARAAEVLRSVGLGDRCESLPSQLSGGQQQRVAIARALVHRPRLLVADEPTSAVDARAGQAVMELIREVALQPDRVAIVVTHDPRVYSFADRIITLEDGRVSDTKHVDHEIKNPQLVPA</sequence>
<dbReference type="InterPro" id="IPR003439">
    <property type="entry name" value="ABC_transporter-like_ATP-bd"/>
</dbReference>
<dbReference type="GO" id="GO:0098796">
    <property type="term" value="C:membrane protein complex"/>
    <property type="evidence" value="ECO:0007669"/>
    <property type="project" value="UniProtKB-ARBA"/>
</dbReference>
<dbReference type="GO" id="GO:0005524">
    <property type="term" value="F:ATP binding"/>
    <property type="evidence" value="ECO:0007669"/>
    <property type="project" value="UniProtKB-KW"/>
</dbReference>
<evidence type="ECO:0000256" key="4">
    <source>
        <dbReference type="ARBA" id="ARBA00038388"/>
    </source>
</evidence>
<dbReference type="PANTHER" id="PTHR24220:SF659">
    <property type="entry name" value="TRANSPORTER, PUTATIVE-RELATED"/>
    <property type="match status" value="1"/>
</dbReference>
<keyword evidence="1" id="KW-0813">Transport</keyword>